<organism evidence="13 14">
    <name type="scientific">Cyclotella cryptica</name>
    <dbReference type="NCBI Taxonomy" id="29204"/>
    <lineage>
        <taxon>Eukaryota</taxon>
        <taxon>Sar</taxon>
        <taxon>Stramenopiles</taxon>
        <taxon>Ochrophyta</taxon>
        <taxon>Bacillariophyta</taxon>
        <taxon>Coscinodiscophyceae</taxon>
        <taxon>Thalassiosirophycidae</taxon>
        <taxon>Stephanodiscales</taxon>
        <taxon>Stephanodiscaceae</taxon>
        <taxon>Cyclotella</taxon>
    </lineage>
</organism>
<evidence type="ECO:0000313" key="14">
    <source>
        <dbReference type="Proteomes" id="UP001516023"/>
    </source>
</evidence>
<evidence type="ECO:0000259" key="12">
    <source>
        <dbReference type="Pfam" id="PF01529"/>
    </source>
</evidence>
<feature type="domain" description="Palmitoyltransferase DHHC" evidence="12">
    <location>
        <begin position="349"/>
        <end position="480"/>
    </location>
</feature>
<evidence type="ECO:0000256" key="10">
    <source>
        <dbReference type="RuleBase" id="RU079119"/>
    </source>
</evidence>
<protein>
    <recommendedName>
        <fullName evidence="10">Palmitoyltransferase</fullName>
        <ecNumber evidence="10">2.3.1.225</ecNumber>
    </recommendedName>
</protein>
<feature type="region of interest" description="Disordered" evidence="11">
    <location>
        <begin position="125"/>
        <end position="145"/>
    </location>
</feature>
<evidence type="ECO:0000256" key="1">
    <source>
        <dbReference type="ARBA" id="ARBA00004127"/>
    </source>
</evidence>
<keyword evidence="6 10" id="KW-0472">Membrane</keyword>
<evidence type="ECO:0000256" key="7">
    <source>
        <dbReference type="ARBA" id="ARBA00023139"/>
    </source>
</evidence>
<sequence length="578" mass="65036">MTSLLRKSTAGAGSAGSCWILLDPPACCTGDASSAAVASLGDNHFIVRNFLYSAALHLGNMTVEIIDLPSLNDNNLEQQGISVSDCHQIGDRRTIDNNTVVEMTLNASSSLMVGNRECLYTHVKPPKLPPRQELSPRRNLHHQHSHQNATRNYMLFITIACILTLSCPSTNLWDNSFSICSQTLSSNVTSDDEQAVIMNEKRCDSLTLNGNSSLDDSYASAFAMMYGSIDFLRFIRLTVHTVGIIISYFMLRGSDPGVLNEESMKRLNELDNIEVKLRDQNSIELPRVSNHGKSHAASQLDDMERESFLEPLPPPTKHASPLHEDPPESIPLESRTKGIQHPTIICQSTRRKYCNKCGIHPPLRSHHCNICNACVATFDHHCLFLNTCIGERNHFRFWMFLVLNVAGLNYALEIVSSGHVVKALSWVDSGGGDNTSHIRLIGALILLFSKMYLYPILIVTTILLTIHTALALGNSTSFEFGKAAGHIDYLRGTRMMDFPFSAGVCNNIRIFFRRDDLSHLLHARCNKEICRKVHRDEDQFQLFDMGWAPIAWKMPTFIDRDSEEWWNHPWQNKYWSCC</sequence>
<dbReference type="PROSITE" id="PS50216">
    <property type="entry name" value="DHHC"/>
    <property type="match status" value="1"/>
</dbReference>
<dbReference type="InterPro" id="IPR039859">
    <property type="entry name" value="PFA4/ZDH16/20/ERF2-like"/>
</dbReference>
<feature type="transmembrane region" description="Helical" evidence="10">
    <location>
        <begin position="452"/>
        <end position="472"/>
    </location>
</feature>
<proteinExistence type="inferred from homology"/>
<dbReference type="PANTHER" id="PTHR22883:SF301">
    <property type="entry name" value="PALMITOYLTRANSFERASE ZDHHC12"/>
    <property type="match status" value="1"/>
</dbReference>
<keyword evidence="3 10" id="KW-0808">Transferase</keyword>
<dbReference type="PANTHER" id="PTHR22883">
    <property type="entry name" value="ZINC FINGER DHHC DOMAIN CONTAINING PROTEIN"/>
    <property type="match status" value="1"/>
</dbReference>
<accession>A0ABD3PYX4</accession>
<dbReference type="Pfam" id="PF01529">
    <property type="entry name" value="DHHC"/>
    <property type="match status" value="1"/>
</dbReference>
<reference evidence="13 14" key="1">
    <citation type="journal article" date="2020" name="G3 (Bethesda)">
        <title>Improved Reference Genome for Cyclotella cryptica CCMP332, a Model for Cell Wall Morphogenesis, Salinity Adaptation, and Lipid Production in Diatoms (Bacillariophyta).</title>
        <authorList>
            <person name="Roberts W.R."/>
            <person name="Downey K.M."/>
            <person name="Ruck E.C."/>
            <person name="Traller J.C."/>
            <person name="Alverson A.J."/>
        </authorList>
    </citation>
    <scope>NUCLEOTIDE SEQUENCE [LARGE SCALE GENOMIC DNA]</scope>
    <source>
        <strain evidence="13 14">CCMP332</strain>
    </source>
</reference>
<feature type="region of interest" description="Disordered" evidence="11">
    <location>
        <begin position="308"/>
        <end position="334"/>
    </location>
</feature>
<keyword evidence="4 10" id="KW-0812">Transmembrane</keyword>
<gene>
    <name evidence="13" type="ORF">HJC23_003060</name>
</gene>
<comment type="caution">
    <text evidence="10">Lacks conserved residue(s) required for the propagation of feature annotation.</text>
</comment>
<dbReference type="EC" id="2.3.1.225" evidence="10"/>
<evidence type="ECO:0000256" key="11">
    <source>
        <dbReference type="SAM" id="MobiDB-lite"/>
    </source>
</evidence>
<dbReference type="AlphaFoldDB" id="A0ABD3PYX4"/>
<evidence type="ECO:0000313" key="13">
    <source>
        <dbReference type="EMBL" id="KAL3793052.1"/>
    </source>
</evidence>
<keyword evidence="9 10" id="KW-0012">Acyltransferase</keyword>
<keyword evidence="5 10" id="KW-1133">Transmembrane helix</keyword>
<dbReference type="GO" id="GO:0019706">
    <property type="term" value="F:protein-cysteine S-palmitoyltransferase activity"/>
    <property type="evidence" value="ECO:0007669"/>
    <property type="project" value="UniProtKB-EC"/>
</dbReference>
<comment type="subcellular location">
    <subcellularLocation>
        <location evidence="1">Endomembrane system</location>
        <topology evidence="1">Multi-pass membrane protein</topology>
    </subcellularLocation>
</comment>
<dbReference type="GO" id="GO:0012505">
    <property type="term" value="C:endomembrane system"/>
    <property type="evidence" value="ECO:0007669"/>
    <property type="project" value="UniProtKB-SubCell"/>
</dbReference>
<comment type="catalytic activity">
    <reaction evidence="10">
        <text>L-cysteinyl-[protein] + hexadecanoyl-CoA = S-hexadecanoyl-L-cysteinyl-[protein] + CoA</text>
        <dbReference type="Rhea" id="RHEA:36683"/>
        <dbReference type="Rhea" id="RHEA-COMP:10131"/>
        <dbReference type="Rhea" id="RHEA-COMP:11032"/>
        <dbReference type="ChEBI" id="CHEBI:29950"/>
        <dbReference type="ChEBI" id="CHEBI:57287"/>
        <dbReference type="ChEBI" id="CHEBI:57379"/>
        <dbReference type="ChEBI" id="CHEBI:74151"/>
        <dbReference type="EC" id="2.3.1.225"/>
    </reaction>
</comment>
<evidence type="ECO:0000256" key="5">
    <source>
        <dbReference type="ARBA" id="ARBA00022989"/>
    </source>
</evidence>
<evidence type="ECO:0000256" key="4">
    <source>
        <dbReference type="ARBA" id="ARBA00022692"/>
    </source>
</evidence>
<evidence type="ECO:0000256" key="2">
    <source>
        <dbReference type="ARBA" id="ARBA00008574"/>
    </source>
</evidence>
<keyword evidence="14" id="KW-1185">Reference proteome</keyword>
<evidence type="ECO:0000256" key="9">
    <source>
        <dbReference type="ARBA" id="ARBA00023315"/>
    </source>
</evidence>
<keyword evidence="8" id="KW-0449">Lipoprotein</keyword>
<evidence type="ECO:0000256" key="3">
    <source>
        <dbReference type="ARBA" id="ARBA00022679"/>
    </source>
</evidence>
<name>A0ABD3PYX4_9STRA</name>
<dbReference type="InterPro" id="IPR001594">
    <property type="entry name" value="Palmitoyltrfase_DHHC"/>
</dbReference>
<evidence type="ECO:0000256" key="6">
    <source>
        <dbReference type="ARBA" id="ARBA00023136"/>
    </source>
</evidence>
<comment type="similarity">
    <text evidence="2 10">Belongs to the DHHC palmitoyltransferase family.</text>
</comment>
<evidence type="ECO:0000256" key="8">
    <source>
        <dbReference type="ARBA" id="ARBA00023288"/>
    </source>
</evidence>
<keyword evidence="7" id="KW-0564">Palmitate</keyword>
<comment type="caution">
    <text evidence="13">The sequence shown here is derived from an EMBL/GenBank/DDBJ whole genome shotgun (WGS) entry which is preliminary data.</text>
</comment>
<comment type="domain">
    <text evidence="10">The DHHC domain is required for palmitoyltransferase activity.</text>
</comment>
<dbReference type="Proteomes" id="UP001516023">
    <property type="component" value="Unassembled WGS sequence"/>
</dbReference>
<dbReference type="PROSITE" id="PS51257">
    <property type="entry name" value="PROKAR_LIPOPROTEIN"/>
    <property type="match status" value="1"/>
</dbReference>
<dbReference type="EMBL" id="JABMIG020000095">
    <property type="protein sequence ID" value="KAL3793052.1"/>
    <property type="molecule type" value="Genomic_DNA"/>
</dbReference>